<comment type="subcellular location">
    <subcellularLocation>
        <location evidence="1">Membrane</location>
        <topology evidence="1">Multi-pass membrane protein</topology>
    </subcellularLocation>
</comment>
<name>A0AA39XI79_9PEZI</name>
<keyword evidence="4 7" id="KW-0472">Membrane</keyword>
<dbReference type="InterPro" id="IPR049326">
    <property type="entry name" value="Rhodopsin_dom_fungi"/>
</dbReference>
<evidence type="ECO:0000256" key="1">
    <source>
        <dbReference type="ARBA" id="ARBA00004141"/>
    </source>
</evidence>
<dbReference type="Pfam" id="PF20684">
    <property type="entry name" value="Fung_rhodopsin"/>
    <property type="match status" value="1"/>
</dbReference>
<evidence type="ECO:0000313" key="9">
    <source>
        <dbReference type="EMBL" id="KAK0634374.1"/>
    </source>
</evidence>
<dbReference type="Proteomes" id="UP001174934">
    <property type="component" value="Unassembled WGS sequence"/>
</dbReference>
<feature type="transmembrane region" description="Helical" evidence="7">
    <location>
        <begin position="193"/>
        <end position="214"/>
    </location>
</feature>
<evidence type="ECO:0000256" key="2">
    <source>
        <dbReference type="ARBA" id="ARBA00022692"/>
    </source>
</evidence>
<feature type="transmembrane region" description="Helical" evidence="7">
    <location>
        <begin position="106"/>
        <end position="132"/>
    </location>
</feature>
<feature type="transmembrane region" description="Helical" evidence="7">
    <location>
        <begin position="264"/>
        <end position="288"/>
    </location>
</feature>
<dbReference type="PANTHER" id="PTHR33048:SF47">
    <property type="entry name" value="INTEGRAL MEMBRANE PROTEIN-RELATED"/>
    <property type="match status" value="1"/>
</dbReference>
<evidence type="ECO:0000256" key="6">
    <source>
        <dbReference type="SAM" id="MobiDB-lite"/>
    </source>
</evidence>
<feature type="transmembrane region" description="Helical" evidence="7">
    <location>
        <begin position="24"/>
        <end position="46"/>
    </location>
</feature>
<evidence type="ECO:0000313" key="10">
    <source>
        <dbReference type="Proteomes" id="UP001174934"/>
    </source>
</evidence>
<dbReference type="InterPro" id="IPR052337">
    <property type="entry name" value="SAT4-like"/>
</dbReference>
<keyword evidence="10" id="KW-1185">Reference proteome</keyword>
<feature type="domain" description="Rhodopsin" evidence="8">
    <location>
        <begin position="42"/>
        <end position="289"/>
    </location>
</feature>
<evidence type="ECO:0000256" key="5">
    <source>
        <dbReference type="ARBA" id="ARBA00038359"/>
    </source>
</evidence>
<evidence type="ECO:0000256" key="3">
    <source>
        <dbReference type="ARBA" id="ARBA00022989"/>
    </source>
</evidence>
<reference evidence="9" key="1">
    <citation type="submission" date="2023-06" db="EMBL/GenBank/DDBJ databases">
        <title>Genome-scale phylogeny and comparative genomics of the fungal order Sordariales.</title>
        <authorList>
            <consortium name="Lawrence Berkeley National Laboratory"/>
            <person name="Hensen N."/>
            <person name="Bonometti L."/>
            <person name="Westerberg I."/>
            <person name="Brannstrom I.O."/>
            <person name="Guillou S."/>
            <person name="Cros-Aarteil S."/>
            <person name="Calhoun S."/>
            <person name="Haridas S."/>
            <person name="Kuo A."/>
            <person name="Mondo S."/>
            <person name="Pangilinan J."/>
            <person name="Riley R."/>
            <person name="LaButti K."/>
            <person name="Andreopoulos B."/>
            <person name="Lipzen A."/>
            <person name="Chen C."/>
            <person name="Yanf M."/>
            <person name="Daum C."/>
            <person name="Ng V."/>
            <person name="Clum A."/>
            <person name="Steindorff A."/>
            <person name="Ohm R."/>
            <person name="Martin F."/>
            <person name="Silar P."/>
            <person name="Natvig D."/>
            <person name="Lalanne C."/>
            <person name="Gautier V."/>
            <person name="Ament-velasquez S.L."/>
            <person name="Kruys A."/>
            <person name="Hutchinson M.I."/>
            <person name="Powell A.J."/>
            <person name="Barry K."/>
            <person name="Miller A.N."/>
            <person name="Grigoriev I.V."/>
            <person name="Debuchy R."/>
            <person name="Gladieux P."/>
            <person name="Thoren M.H."/>
            <person name="Johannesson H."/>
        </authorList>
    </citation>
    <scope>NUCLEOTIDE SEQUENCE</scope>
    <source>
        <strain evidence="9">SMH3391-2</strain>
    </source>
</reference>
<accession>A0AA39XI79</accession>
<keyword evidence="3 7" id="KW-1133">Transmembrane helix</keyword>
<gene>
    <name evidence="9" type="ORF">B0T17DRAFT_611398</name>
</gene>
<dbReference type="GO" id="GO:0016020">
    <property type="term" value="C:membrane"/>
    <property type="evidence" value="ECO:0007669"/>
    <property type="project" value="UniProtKB-SubCell"/>
</dbReference>
<evidence type="ECO:0000256" key="7">
    <source>
        <dbReference type="SAM" id="Phobius"/>
    </source>
</evidence>
<sequence length="416" mass="47388">MYLVPRQEVVDTKGISQPGVPQNLFLGLIWAGVAVSFLFLCMRLYSRFKSLRRLFVDDYLAIFAFLLVAATGALWQWASRDMYWVGNVESGIEPFEMDFFDRMHRWLNVTLAVELFFYTSLVTVKLSLLFFFRRLGTNVNHFQWFWWPTLLFTVAIYLISVGTVEYSCLVGSTENIIGECTGPEKKHFITISLQVNCVFDVFSEFMIMVLPIFLLWNVRIRQAKKFAFFGLFSLSLVTMAIATARAADIDKTRRPDGQIDNTYLWLWSAIEPPVAIMVSCLSAFPSLFRSSTSHDEKNVVFTPSETYLRMMSRIRSSRNKSSKNGGKTGDVTLADLSMVSASDSFNYMRAPEAQSQDSQRPVLVSTDTIKHYSANAEDLRDGNEHAATAQSPSRRPDQIMQQFEFGVVTRDPSNCV</sequence>
<protein>
    <recommendedName>
        <fullName evidence="8">Rhodopsin domain-containing protein</fullName>
    </recommendedName>
</protein>
<feature type="transmembrane region" description="Helical" evidence="7">
    <location>
        <begin position="58"/>
        <end position="78"/>
    </location>
</feature>
<comment type="caution">
    <text evidence="9">The sequence shown here is derived from an EMBL/GenBank/DDBJ whole genome shotgun (WGS) entry which is preliminary data.</text>
</comment>
<keyword evidence="2 7" id="KW-0812">Transmembrane</keyword>
<comment type="similarity">
    <text evidence="5">Belongs to the SAT4 family.</text>
</comment>
<evidence type="ECO:0000256" key="4">
    <source>
        <dbReference type="ARBA" id="ARBA00023136"/>
    </source>
</evidence>
<dbReference type="PANTHER" id="PTHR33048">
    <property type="entry name" value="PTH11-LIKE INTEGRAL MEMBRANE PROTEIN (AFU_ORTHOLOGUE AFUA_5G11245)"/>
    <property type="match status" value="1"/>
</dbReference>
<feature type="transmembrane region" description="Helical" evidence="7">
    <location>
        <begin position="226"/>
        <end position="244"/>
    </location>
</feature>
<dbReference type="AlphaFoldDB" id="A0AA39XI79"/>
<feature type="region of interest" description="Disordered" evidence="6">
    <location>
        <begin position="374"/>
        <end position="396"/>
    </location>
</feature>
<organism evidence="9 10">
    <name type="scientific">Bombardia bombarda</name>
    <dbReference type="NCBI Taxonomy" id="252184"/>
    <lineage>
        <taxon>Eukaryota</taxon>
        <taxon>Fungi</taxon>
        <taxon>Dikarya</taxon>
        <taxon>Ascomycota</taxon>
        <taxon>Pezizomycotina</taxon>
        <taxon>Sordariomycetes</taxon>
        <taxon>Sordariomycetidae</taxon>
        <taxon>Sordariales</taxon>
        <taxon>Lasiosphaeriaceae</taxon>
        <taxon>Bombardia</taxon>
    </lineage>
</organism>
<evidence type="ECO:0000259" key="8">
    <source>
        <dbReference type="Pfam" id="PF20684"/>
    </source>
</evidence>
<proteinExistence type="inferred from homology"/>
<dbReference type="EMBL" id="JAULSR010000001">
    <property type="protein sequence ID" value="KAK0634374.1"/>
    <property type="molecule type" value="Genomic_DNA"/>
</dbReference>
<feature type="transmembrane region" description="Helical" evidence="7">
    <location>
        <begin position="144"/>
        <end position="164"/>
    </location>
</feature>